<sequence>MCKRKLAQTMTHLIYIRHMLVKHWNRLPREMVDAPSLETFKQKKGFDKPKQLQHGAINTI</sequence>
<dbReference type="Proteomes" id="UP001333110">
    <property type="component" value="Unassembled WGS sequence"/>
</dbReference>
<reference evidence="1 2" key="1">
    <citation type="journal article" date="2023" name="J. Hered.">
        <title>Chromosome-level genome of the wood stork (Mycteria americana) provides insight into avian chromosome evolution.</title>
        <authorList>
            <person name="Flamio R. Jr."/>
            <person name="Ramstad K.M."/>
        </authorList>
    </citation>
    <scope>NUCLEOTIDE SEQUENCE [LARGE SCALE GENOMIC DNA]</scope>
    <source>
        <strain evidence="1">JAX WOST 10</strain>
    </source>
</reference>
<dbReference type="EMBL" id="JAUNZN010000009">
    <property type="protein sequence ID" value="KAK4815808.1"/>
    <property type="molecule type" value="Genomic_DNA"/>
</dbReference>
<dbReference type="AlphaFoldDB" id="A0AAN7S290"/>
<evidence type="ECO:0000313" key="2">
    <source>
        <dbReference type="Proteomes" id="UP001333110"/>
    </source>
</evidence>
<protein>
    <submittedName>
        <fullName evidence="1">Uncharacterized protein</fullName>
    </submittedName>
</protein>
<accession>A0AAN7S290</accession>
<evidence type="ECO:0000313" key="1">
    <source>
        <dbReference type="EMBL" id="KAK4815808.1"/>
    </source>
</evidence>
<organism evidence="1 2">
    <name type="scientific">Mycteria americana</name>
    <name type="common">Wood stork</name>
    <dbReference type="NCBI Taxonomy" id="33587"/>
    <lineage>
        <taxon>Eukaryota</taxon>
        <taxon>Metazoa</taxon>
        <taxon>Chordata</taxon>
        <taxon>Craniata</taxon>
        <taxon>Vertebrata</taxon>
        <taxon>Euteleostomi</taxon>
        <taxon>Archelosauria</taxon>
        <taxon>Archosauria</taxon>
        <taxon>Dinosauria</taxon>
        <taxon>Saurischia</taxon>
        <taxon>Theropoda</taxon>
        <taxon>Coelurosauria</taxon>
        <taxon>Aves</taxon>
        <taxon>Neognathae</taxon>
        <taxon>Neoaves</taxon>
        <taxon>Aequornithes</taxon>
        <taxon>Ciconiiformes</taxon>
        <taxon>Ciconiidae</taxon>
        <taxon>Mycteria</taxon>
    </lineage>
</organism>
<proteinExistence type="predicted"/>
<comment type="caution">
    <text evidence="1">The sequence shown here is derived from an EMBL/GenBank/DDBJ whole genome shotgun (WGS) entry which is preliminary data.</text>
</comment>
<name>A0AAN7S290_MYCAM</name>
<keyword evidence="2" id="KW-1185">Reference proteome</keyword>
<gene>
    <name evidence="1" type="ORF">QYF61_007248</name>
</gene>